<gene>
    <name evidence="1" type="ORF">PHYPA_016911</name>
</gene>
<evidence type="ECO:0000313" key="3">
    <source>
        <dbReference type="Proteomes" id="UP000006727"/>
    </source>
</evidence>
<reference evidence="2" key="3">
    <citation type="submission" date="2020-12" db="UniProtKB">
        <authorList>
            <consortium name="EnsemblPlants"/>
        </authorList>
    </citation>
    <scope>IDENTIFICATION</scope>
</reference>
<protein>
    <submittedName>
        <fullName evidence="1 2">Uncharacterized protein</fullName>
    </submittedName>
</protein>
<dbReference type="Proteomes" id="UP000006727">
    <property type="component" value="Chromosome 13"/>
</dbReference>
<evidence type="ECO:0000313" key="1">
    <source>
        <dbReference type="EMBL" id="PNR42082.1"/>
    </source>
</evidence>
<dbReference type="InParanoid" id="A0A2K1JKH9"/>
<sequence length="301" mass="34980">MTPKSKRVRAQAYDVEDFKPSASYFAIYEEEALKINICETDDVSEIFPGYSKVQTDPELNHLRLEGFDYDQVLTFVPNKHEDLNDNQRRFLMKLKHVLRSSATGSPDSKFEPFVQALVDVFLQECKLDDSLHLEIVPSRLRLVIVDKIHAAFSDSEGRKDEQIVWVLQESKHKHDRRFKNGEVQLVSALIAACQQNYNAFSDYIFPQVMYGINVRVDEVSIMRAVFTREYILSLFGGLPQQVLEVKKYPERTGLKLSFYESRNKLLSLMTKLRKYTLSIETNTSDTSEINYTYIDHVLYVH</sequence>
<proteinExistence type="predicted"/>
<keyword evidence="3" id="KW-1185">Reference proteome</keyword>
<accession>A0A2K1JKH9</accession>
<reference evidence="1 3" key="2">
    <citation type="journal article" date="2018" name="Plant J.">
        <title>The Physcomitrella patens chromosome-scale assembly reveals moss genome structure and evolution.</title>
        <authorList>
            <person name="Lang D."/>
            <person name="Ullrich K.K."/>
            <person name="Murat F."/>
            <person name="Fuchs J."/>
            <person name="Jenkins J."/>
            <person name="Haas F.B."/>
            <person name="Piednoel M."/>
            <person name="Gundlach H."/>
            <person name="Van Bel M."/>
            <person name="Meyberg R."/>
            <person name="Vives C."/>
            <person name="Morata J."/>
            <person name="Symeonidi A."/>
            <person name="Hiss M."/>
            <person name="Muchero W."/>
            <person name="Kamisugi Y."/>
            <person name="Saleh O."/>
            <person name="Blanc G."/>
            <person name="Decker E.L."/>
            <person name="van Gessel N."/>
            <person name="Grimwood J."/>
            <person name="Hayes R.D."/>
            <person name="Graham S.W."/>
            <person name="Gunter L.E."/>
            <person name="McDaniel S.F."/>
            <person name="Hoernstein S.N.W."/>
            <person name="Larsson A."/>
            <person name="Li F.W."/>
            <person name="Perroud P.F."/>
            <person name="Phillips J."/>
            <person name="Ranjan P."/>
            <person name="Rokshar D.S."/>
            <person name="Rothfels C.J."/>
            <person name="Schneider L."/>
            <person name="Shu S."/>
            <person name="Stevenson D.W."/>
            <person name="Thummler F."/>
            <person name="Tillich M."/>
            <person name="Villarreal Aguilar J.C."/>
            <person name="Widiez T."/>
            <person name="Wong G.K."/>
            <person name="Wymore A."/>
            <person name="Zhang Y."/>
            <person name="Zimmer A.D."/>
            <person name="Quatrano R.S."/>
            <person name="Mayer K.F.X."/>
            <person name="Goodstein D."/>
            <person name="Casacuberta J.M."/>
            <person name="Vandepoele K."/>
            <person name="Reski R."/>
            <person name="Cuming A.C."/>
            <person name="Tuskan G.A."/>
            <person name="Maumus F."/>
            <person name="Salse J."/>
            <person name="Schmutz J."/>
            <person name="Rensing S.A."/>
        </authorList>
    </citation>
    <scope>NUCLEOTIDE SEQUENCE [LARGE SCALE GENOMIC DNA]</scope>
    <source>
        <strain evidence="2 3">cv. Gransden 2004</strain>
    </source>
</reference>
<reference evidence="1 3" key="1">
    <citation type="journal article" date="2008" name="Science">
        <title>The Physcomitrella genome reveals evolutionary insights into the conquest of land by plants.</title>
        <authorList>
            <person name="Rensing S."/>
            <person name="Lang D."/>
            <person name="Zimmer A."/>
            <person name="Terry A."/>
            <person name="Salamov A."/>
            <person name="Shapiro H."/>
            <person name="Nishiyama T."/>
            <person name="Perroud P.-F."/>
            <person name="Lindquist E."/>
            <person name="Kamisugi Y."/>
            <person name="Tanahashi T."/>
            <person name="Sakakibara K."/>
            <person name="Fujita T."/>
            <person name="Oishi K."/>
            <person name="Shin-I T."/>
            <person name="Kuroki Y."/>
            <person name="Toyoda A."/>
            <person name="Suzuki Y."/>
            <person name="Hashimoto A."/>
            <person name="Yamaguchi K."/>
            <person name="Sugano A."/>
            <person name="Kohara Y."/>
            <person name="Fujiyama A."/>
            <person name="Anterola A."/>
            <person name="Aoki S."/>
            <person name="Ashton N."/>
            <person name="Barbazuk W.B."/>
            <person name="Barker E."/>
            <person name="Bennetzen J."/>
            <person name="Bezanilla M."/>
            <person name="Blankenship R."/>
            <person name="Cho S.H."/>
            <person name="Dutcher S."/>
            <person name="Estelle M."/>
            <person name="Fawcett J.A."/>
            <person name="Gundlach H."/>
            <person name="Hanada K."/>
            <person name="Heyl A."/>
            <person name="Hicks K.A."/>
            <person name="Hugh J."/>
            <person name="Lohr M."/>
            <person name="Mayer K."/>
            <person name="Melkozernov A."/>
            <person name="Murata T."/>
            <person name="Nelson D."/>
            <person name="Pils B."/>
            <person name="Prigge M."/>
            <person name="Reiss B."/>
            <person name="Renner T."/>
            <person name="Rombauts S."/>
            <person name="Rushton P."/>
            <person name="Sanderfoot A."/>
            <person name="Schween G."/>
            <person name="Shiu S.-H."/>
            <person name="Stueber K."/>
            <person name="Theodoulou F.L."/>
            <person name="Tu H."/>
            <person name="Van de Peer Y."/>
            <person name="Verrier P.J."/>
            <person name="Waters E."/>
            <person name="Wood A."/>
            <person name="Yang L."/>
            <person name="Cove D."/>
            <person name="Cuming A."/>
            <person name="Hasebe M."/>
            <person name="Lucas S."/>
            <person name="Mishler D.B."/>
            <person name="Reski R."/>
            <person name="Grigoriev I."/>
            <person name="Quatrano R.S."/>
            <person name="Boore J.L."/>
        </authorList>
    </citation>
    <scope>NUCLEOTIDE SEQUENCE [LARGE SCALE GENOMIC DNA]</scope>
    <source>
        <strain evidence="2 3">cv. Gransden 2004</strain>
    </source>
</reference>
<dbReference type="AlphaFoldDB" id="A0A2K1JKH9"/>
<dbReference type="Gramene" id="Pp3c13_3210V3.1">
    <property type="protein sequence ID" value="PAC:32929925.CDS.1"/>
    <property type="gene ID" value="Pp3c13_3210"/>
</dbReference>
<organism evidence="1">
    <name type="scientific">Physcomitrium patens</name>
    <name type="common">Spreading-leaved earth moss</name>
    <name type="synonym">Physcomitrella patens</name>
    <dbReference type="NCBI Taxonomy" id="3218"/>
    <lineage>
        <taxon>Eukaryota</taxon>
        <taxon>Viridiplantae</taxon>
        <taxon>Streptophyta</taxon>
        <taxon>Embryophyta</taxon>
        <taxon>Bryophyta</taxon>
        <taxon>Bryophytina</taxon>
        <taxon>Bryopsida</taxon>
        <taxon>Funariidae</taxon>
        <taxon>Funariales</taxon>
        <taxon>Funariaceae</taxon>
        <taxon>Physcomitrium</taxon>
    </lineage>
</organism>
<dbReference type="OMA" id="QAYDVED"/>
<dbReference type="EnsemblPlants" id="Pp3c13_3210V3.1">
    <property type="protein sequence ID" value="PAC:32929925.CDS.1"/>
    <property type="gene ID" value="Pp3c13_3210"/>
</dbReference>
<name>A0A2K1JKH9_PHYPA</name>
<dbReference type="PaxDb" id="3218-PP1S107_98V6.1"/>
<evidence type="ECO:0000313" key="2">
    <source>
        <dbReference type="EnsemblPlants" id="PAC:32929925.CDS.1"/>
    </source>
</evidence>
<dbReference type="EMBL" id="ABEU02000013">
    <property type="protein sequence ID" value="PNR42082.1"/>
    <property type="molecule type" value="Genomic_DNA"/>
</dbReference>